<comment type="caution">
    <text evidence="1">The sequence shown here is derived from an EMBL/GenBank/DDBJ whole genome shotgun (WGS) entry which is preliminary data.</text>
</comment>
<sequence length="98" mass="11489">MRKCKFKEKLYSALRSKAKINDLSEKLLTKYLEQEKELQQSQKALSVLFSHFIQKNVCLACGQTGFDYNIKEARNTKKKILDNEPRPYSKVRLCEEAD</sequence>
<name>A0ABN7WYG2_GIGMA</name>
<feature type="non-terminal residue" evidence="1">
    <location>
        <position position="98"/>
    </location>
</feature>
<evidence type="ECO:0000313" key="2">
    <source>
        <dbReference type="Proteomes" id="UP000789901"/>
    </source>
</evidence>
<gene>
    <name evidence="1" type="ORF">GMARGA_LOCUS36421</name>
</gene>
<protein>
    <submittedName>
        <fullName evidence="1">17003_t:CDS:1</fullName>
    </submittedName>
</protein>
<evidence type="ECO:0000313" key="1">
    <source>
        <dbReference type="EMBL" id="CAG8843211.1"/>
    </source>
</evidence>
<dbReference type="Proteomes" id="UP000789901">
    <property type="component" value="Unassembled WGS sequence"/>
</dbReference>
<keyword evidence="2" id="KW-1185">Reference proteome</keyword>
<organism evidence="1 2">
    <name type="scientific">Gigaspora margarita</name>
    <dbReference type="NCBI Taxonomy" id="4874"/>
    <lineage>
        <taxon>Eukaryota</taxon>
        <taxon>Fungi</taxon>
        <taxon>Fungi incertae sedis</taxon>
        <taxon>Mucoromycota</taxon>
        <taxon>Glomeromycotina</taxon>
        <taxon>Glomeromycetes</taxon>
        <taxon>Diversisporales</taxon>
        <taxon>Gigasporaceae</taxon>
        <taxon>Gigaspora</taxon>
    </lineage>
</organism>
<dbReference type="EMBL" id="CAJVQB010071638">
    <property type="protein sequence ID" value="CAG8843211.1"/>
    <property type="molecule type" value="Genomic_DNA"/>
</dbReference>
<proteinExistence type="predicted"/>
<reference evidence="1 2" key="1">
    <citation type="submission" date="2021-06" db="EMBL/GenBank/DDBJ databases">
        <authorList>
            <person name="Kallberg Y."/>
            <person name="Tangrot J."/>
            <person name="Rosling A."/>
        </authorList>
    </citation>
    <scope>NUCLEOTIDE SEQUENCE [LARGE SCALE GENOMIC DNA]</scope>
    <source>
        <strain evidence="1 2">120-4 pot B 10/14</strain>
    </source>
</reference>
<accession>A0ABN7WYG2</accession>